<name>A0ABU7L0Q6_9ACTN</name>
<evidence type="ECO:0000313" key="1">
    <source>
        <dbReference type="EMBL" id="MEE2055115.1"/>
    </source>
</evidence>
<dbReference type="EMBL" id="JAUUCC010000150">
    <property type="protein sequence ID" value="MEE2055115.1"/>
    <property type="molecule type" value="Genomic_DNA"/>
</dbReference>
<reference evidence="1 2" key="1">
    <citation type="submission" date="2023-07" db="EMBL/GenBank/DDBJ databases">
        <authorList>
            <person name="Girao M."/>
            <person name="Carvalho M.F."/>
        </authorList>
    </citation>
    <scope>NUCLEOTIDE SEQUENCE [LARGE SCALE GENOMIC DNA]</scope>
    <source>
        <strain evidence="1 2">66/93</strain>
    </source>
</reference>
<dbReference type="RefSeq" id="WP_330161906.1">
    <property type="nucleotide sequence ID" value="NZ_BAAAJA010000003.1"/>
</dbReference>
<evidence type="ECO:0008006" key="3">
    <source>
        <dbReference type="Google" id="ProtNLM"/>
    </source>
</evidence>
<sequence length="83" mass="8135">MTTVSHLRKAALAAADEGSGPADCDLPAAIGGPATRALTGAGPVTLAQVATRTEEGLPALHGVGPGAVRALTGELSRRGTPPR</sequence>
<dbReference type="Proteomes" id="UP001348641">
    <property type="component" value="Unassembled WGS sequence"/>
</dbReference>
<accession>A0ABU7L0Q6</accession>
<comment type="caution">
    <text evidence="1">The sequence shown here is derived from an EMBL/GenBank/DDBJ whole genome shotgun (WGS) entry which is preliminary data.</text>
</comment>
<gene>
    <name evidence="1" type="ORF">Q8A49_31915</name>
</gene>
<proteinExistence type="predicted"/>
<evidence type="ECO:0000313" key="2">
    <source>
        <dbReference type="Proteomes" id="UP001348641"/>
    </source>
</evidence>
<protein>
    <recommendedName>
        <fullName evidence="3">Helix-hairpin-helix domain-containing protein</fullName>
    </recommendedName>
</protein>
<organism evidence="1 2">
    <name type="scientific">Nocardiopsis tropica</name>
    <dbReference type="NCBI Taxonomy" id="109330"/>
    <lineage>
        <taxon>Bacteria</taxon>
        <taxon>Bacillati</taxon>
        <taxon>Actinomycetota</taxon>
        <taxon>Actinomycetes</taxon>
        <taxon>Streptosporangiales</taxon>
        <taxon>Nocardiopsidaceae</taxon>
        <taxon>Nocardiopsis</taxon>
    </lineage>
</organism>